<feature type="compositionally biased region" description="Polar residues" evidence="7">
    <location>
        <begin position="929"/>
        <end position="946"/>
    </location>
</feature>
<dbReference type="InterPro" id="IPR032563">
    <property type="entry name" value="DAMP1_SANT-like"/>
</dbReference>
<feature type="region of interest" description="Disordered" evidence="7">
    <location>
        <begin position="188"/>
        <end position="212"/>
    </location>
</feature>
<feature type="domain" description="Myb-like" evidence="8">
    <location>
        <begin position="360"/>
        <end position="411"/>
    </location>
</feature>
<evidence type="ECO:0000256" key="3">
    <source>
        <dbReference type="ARBA" id="ARBA00023015"/>
    </source>
</evidence>
<sequence length="1129" mass="118284">MNTSQIPRVRSAAVHSVSLLPRLFGGAAQFVVTPAFCGLRFRGNSLEECRVKTAEGTLHDCGDFIGSLPPILRHSSLSWIPPSPPPPASPGPPLSSRLSSVFSSMSLLRDLLGVTPQTAQGVLQLNERLLLHEAAVPAPPASSLELSAAAASAPAKERHLGATPLGAGSEKLARRGLSRDLRAAVTGGTASLPSLPAVMHRPHAKRSQERRPVSKWRLCAFTNCAREDGLCLVHWRKVTDQQALQLQQQVAAMHAQQEGSAEASLGTDSEQNVKGKQGESDISADASDVKEEAKIKVEEGAAPRSGDEHGGSGPRSLSLQDRLRAFLITPEKEYPFAKFNVKTVQPALTREVYDKYIQPLDSSWSAEETFQLWQLVHEYDLQWPVVFDAFPASFGRSVEELKQRYYAVAKRVVARQFEEKEEEELAKGPAASNSVLARLREEKQRHPLVRFNFNFVAECQRRLLLERQQRVGVEELQAEQSLQSEIRAAEGKVKKLSKAREDQRRLQRRFGLPPDSAPRISAASFLELQEPTCTTLSALLEKTKNSRVSEKGMALIDNYLSSLGVAPPVCFTYNIAESYWGLRAEVSTMLHLRQRVEKLKEELNYWTTVTANLPPQLPAGAGPTTPALLGAAPPEASGAPPASGVHTPGTKLAPSPHPTQFFQAAQVEGRNRGGREDQSPQQPPSRDAAFPAQGGVSRSPSVASGRAQEGARPQNAPSLPPVSVAPSPHSASPSPPPRPPHVASVSSHPSLSPAPPVGPVHPGLGPGGPAGQAPLQDSARPPLASMHAHFLGASGAASPAFGGLGPSLHGAPNGPRGPSPQLAPTGSPQLAQMPHRPMGAGAGDPLAYGGPALEREERPAPHHGVAAGPGPFQAYPHFHPGFQAQFGPGPRGPFPVQENPTDGAQAGSLGPSGPWGAQPEGAGPGPGQVTQPMGENMQSPYMSQMGANRGPGRSGQSGTSQSKPPRARSRSSSASAPSPYPSPAMSLTPSEGSAVSFGTSGGPAPAHASFPGAEPKEGQVLRARGPESGARAPKKQRAASRKSPPAQPGLAGYPTSLPGVSLGPAGPMLGPSPVGPDPHAHHAAGLMHAHEMGGVDHGAAGPGMTAVGPAGGPVVPHPGGMHQPHVGGA</sequence>
<comment type="caution">
    <text evidence="9">The sequence shown here is derived from an EMBL/GenBank/DDBJ whole genome shotgun (WGS) entry which is preliminary data.</text>
</comment>
<dbReference type="GO" id="GO:0006338">
    <property type="term" value="P:chromatin remodeling"/>
    <property type="evidence" value="ECO:0007669"/>
    <property type="project" value="InterPro"/>
</dbReference>
<dbReference type="PANTHER" id="PTHR12855:SF10">
    <property type="entry name" value="DNA METHYLTRANSFERASE 1-ASSOCIATED PROTEIN 1"/>
    <property type="match status" value="1"/>
</dbReference>
<feature type="compositionally biased region" description="Low complexity" evidence="7">
    <location>
        <begin position="741"/>
        <end position="751"/>
    </location>
</feature>
<evidence type="ECO:0000256" key="2">
    <source>
        <dbReference type="ARBA" id="ARBA00022853"/>
    </source>
</evidence>
<keyword evidence="9" id="KW-0238">DNA-binding</keyword>
<feature type="compositionally biased region" description="Low complexity" evidence="7">
    <location>
        <begin position="960"/>
        <end position="977"/>
    </location>
</feature>
<dbReference type="SUPFAM" id="SSF46689">
    <property type="entry name" value="Homeodomain-like"/>
    <property type="match status" value="1"/>
</dbReference>
<feature type="region of interest" description="Disordered" evidence="7">
    <location>
        <begin position="802"/>
        <end position="1129"/>
    </location>
</feature>
<comment type="subcellular location">
    <subcellularLocation>
        <location evidence="1">Nucleus</location>
    </subcellularLocation>
</comment>
<gene>
    <name evidence="9" type="ORF">TGBR9_213890</name>
</gene>
<feature type="region of interest" description="Disordered" evidence="7">
    <location>
        <begin position="614"/>
        <end position="780"/>
    </location>
</feature>
<feature type="coiled-coil region" evidence="6">
    <location>
        <begin position="479"/>
        <end position="506"/>
    </location>
</feature>
<evidence type="ECO:0000313" key="9">
    <source>
        <dbReference type="EMBL" id="PUA86186.1"/>
    </source>
</evidence>
<proteinExistence type="predicted"/>
<dbReference type="SMART" id="SM00717">
    <property type="entry name" value="SANT"/>
    <property type="match status" value="1"/>
</dbReference>
<dbReference type="InterPro" id="IPR027109">
    <property type="entry name" value="Swc4/Dmap1"/>
</dbReference>
<dbReference type="GO" id="GO:0000122">
    <property type="term" value="P:negative regulation of transcription by RNA polymerase II"/>
    <property type="evidence" value="ECO:0007669"/>
    <property type="project" value="TreeGrafter"/>
</dbReference>
<dbReference type="InterPro" id="IPR009057">
    <property type="entry name" value="Homeodomain-like_sf"/>
</dbReference>
<protein>
    <submittedName>
        <fullName evidence="9">Myb family DNA-binding domain-containing protein</fullName>
    </submittedName>
</protein>
<feature type="region of interest" description="Disordered" evidence="7">
    <location>
        <begin position="255"/>
        <end position="317"/>
    </location>
</feature>
<evidence type="ECO:0000259" key="8">
    <source>
        <dbReference type="SMART" id="SM00717"/>
    </source>
</evidence>
<evidence type="ECO:0000313" key="10">
    <source>
        <dbReference type="Proteomes" id="UP000244488"/>
    </source>
</evidence>
<dbReference type="AlphaFoldDB" id="A0A2T6ILG3"/>
<keyword evidence="5" id="KW-0539">Nucleus</keyword>
<dbReference type="Proteomes" id="UP000244488">
    <property type="component" value="Unassembled WGS sequence"/>
</dbReference>
<dbReference type="Pfam" id="PF16282">
    <property type="entry name" value="SANT_DAMP1_like"/>
    <property type="match status" value="1"/>
</dbReference>
<keyword evidence="2" id="KW-0156">Chromatin regulator</keyword>
<name>A0A2T6ILG3_TOXGO</name>
<evidence type="ECO:0000256" key="7">
    <source>
        <dbReference type="SAM" id="MobiDB-lite"/>
    </source>
</evidence>
<accession>A0A2T6ILG3</accession>
<feature type="compositionally biased region" description="Low complexity" evidence="7">
    <location>
        <begin position="614"/>
        <end position="642"/>
    </location>
</feature>
<keyword evidence="6" id="KW-0175">Coiled coil</keyword>
<evidence type="ECO:0000256" key="1">
    <source>
        <dbReference type="ARBA" id="ARBA00004123"/>
    </source>
</evidence>
<evidence type="ECO:0000256" key="4">
    <source>
        <dbReference type="ARBA" id="ARBA00023163"/>
    </source>
</evidence>
<organism evidence="9 10">
    <name type="scientific">Toxoplasma gondii TgCATBr9</name>
    <dbReference type="NCBI Taxonomy" id="943120"/>
    <lineage>
        <taxon>Eukaryota</taxon>
        <taxon>Sar</taxon>
        <taxon>Alveolata</taxon>
        <taxon>Apicomplexa</taxon>
        <taxon>Conoidasida</taxon>
        <taxon>Coccidia</taxon>
        <taxon>Eucoccidiorida</taxon>
        <taxon>Eimeriorina</taxon>
        <taxon>Sarcocystidae</taxon>
        <taxon>Toxoplasma</taxon>
    </lineage>
</organism>
<dbReference type="GO" id="GO:0003714">
    <property type="term" value="F:transcription corepressor activity"/>
    <property type="evidence" value="ECO:0007669"/>
    <property type="project" value="TreeGrafter"/>
</dbReference>
<dbReference type="EMBL" id="AFHV02002512">
    <property type="protein sequence ID" value="PUA86186.1"/>
    <property type="molecule type" value="Genomic_DNA"/>
</dbReference>
<dbReference type="PANTHER" id="PTHR12855">
    <property type="entry name" value="DNA METHYLTRANSFERASE 1-ASSOCIATED PROTEIN 1 FAMILY MEMBER"/>
    <property type="match status" value="1"/>
</dbReference>
<feature type="compositionally biased region" description="Polar residues" evidence="7">
    <location>
        <begin position="987"/>
        <end position="998"/>
    </location>
</feature>
<dbReference type="InterPro" id="IPR001005">
    <property type="entry name" value="SANT/Myb"/>
</dbReference>
<dbReference type="GO" id="GO:0003677">
    <property type="term" value="F:DNA binding"/>
    <property type="evidence" value="ECO:0007669"/>
    <property type="project" value="UniProtKB-KW"/>
</dbReference>
<feature type="compositionally biased region" description="Basic and acidic residues" evidence="7">
    <location>
        <begin position="669"/>
        <end position="678"/>
    </location>
</feature>
<feature type="compositionally biased region" description="Low complexity" evidence="7">
    <location>
        <begin position="721"/>
        <end position="732"/>
    </location>
</feature>
<feature type="compositionally biased region" description="Low complexity" evidence="7">
    <location>
        <begin position="1098"/>
        <end position="1129"/>
    </location>
</feature>
<dbReference type="GO" id="GO:0006281">
    <property type="term" value="P:DNA repair"/>
    <property type="evidence" value="ECO:0007669"/>
    <property type="project" value="InterPro"/>
</dbReference>
<dbReference type="VEuPathDB" id="ToxoDB:TGBR9_213890"/>
<dbReference type="Gene3D" id="1.10.10.60">
    <property type="entry name" value="Homeodomain-like"/>
    <property type="match status" value="1"/>
</dbReference>
<evidence type="ECO:0000256" key="5">
    <source>
        <dbReference type="ARBA" id="ARBA00023242"/>
    </source>
</evidence>
<feature type="compositionally biased region" description="Basic and acidic residues" evidence="7">
    <location>
        <begin position="287"/>
        <end position="310"/>
    </location>
</feature>
<dbReference type="GO" id="GO:0000812">
    <property type="term" value="C:Swr1 complex"/>
    <property type="evidence" value="ECO:0007669"/>
    <property type="project" value="TreeGrafter"/>
</dbReference>
<evidence type="ECO:0000256" key="6">
    <source>
        <dbReference type="SAM" id="Coils"/>
    </source>
</evidence>
<keyword evidence="4" id="KW-0804">Transcription</keyword>
<dbReference type="SMR" id="A0A2T6ILG3"/>
<dbReference type="GO" id="GO:0035267">
    <property type="term" value="C:NuA4 histone acetyltransferase complex"/>
    <property type="evidence" value="ECO:0007669"/>
    <property type="project" value="InterPro"/>
</dbReference>
<keyword evidence="3" id="KW-0805">Transcription regulation</keyword>
<reference evidence="9 10" key="1">
    <citation type="journal article" date="2016" name="Nat. Commun.">
        <title>Local admixture of amplified and diversified secreted pathogenesis determinants shapes mosaic Toxoplasma gondii genomes.</title>
        <authorList>
            <person name="Lorenzi H."/>
            <person name="Khan A."/>
            <person name="Behnke M.S."/>
            <person name="Namasivayam S."/>
            <person name="Swapna L.S."/>
            <person name="Hadjithomas M."/>
            <person name="Karamycheva S."/>
            <person name="Pinney D."/>
            <person name="Brunk B.P."/>
            <person name="Ajioka J.W."/>
            <person name="Ajzenberg D."/>
            <person name="Boothroyd J.C."/>
            <person name="Boyle J.P."/>
            <person name="Darde M.L."/>
            <person name="Diaz-Miranda M.A."/>
            <person name="Dubey J.P."/>
            <person name="Fritz H.M."/>
            <person name="Gennari S.M."/>
            <person name="Gregory B.D."/>
            <person name="Kim K."/>
            <person name="Saeij J.P."/>
            <person name="Su C."/>
            <person name="White M.W."/>
            <person name="Zhu X.Q."/>
            <person name="Howe D.K."/>
            <person name="Rosenthal B.M."/>
            <person name="Grigg M.E."/>
            <person name="Parkinson J."/>
            <person name="Liu L."/>
            <person name="Kissinger J.C."/>
            <person name="Roos D.S."/>
            <person name="Sibley L.D."/>
        </authorList>
    </citation>
    <scope>NUCLEOTIDE SEQUENCE [LARGE SCALE GENOMIC DNA]</scope>
    <source>
        <strain evidence="9 10">TgCATBr9</strain>
    </source>
</reference>